<protein>
    <submittedName>
        <fullName evidence="1">Uncharacterized protein</fullName>
    </submittedName>
</protein>
<dbReference type="EMBL" id="OV170225">
    <property type="protein sequence ID" value="CAH0724904.1"/>
    <property type="molecule type" value="Genomic_DNA"/>
</dbReference>
<evidence type="ECO:0000313" key="1">
    <source>
        <dbReference type="EMBL" id="CAH0724904.1"/>
    </source>
</evidence>
<proteinExistence type="predicted"/>
<organism evidence="1 2">
    <name type="scientific">Brenthis ino</name>
    <name type="common">lesser marbled fritillary</name>
    <dbReference type="NCBI Taxonomy" id="405034"/>
    <lineage>
        <taxon>Eukaryota</taxon>
        <taxon>Metazoa</taxon>
        <taxon>Ecdysozoa</taxon>
        <taxon>Arthropoda</taxon>
        <taxon>Hexapoda</taxon>
        <taxon>Insecta</taxon>
        <taxon>Pterygota</taxon>
        <taxon>Neoptera</taxon>
        <taxon>Endopterygota</taxon>
        <taxon>Lepidoptera</taxon>
        <taxon>Glossata</taxon>
        <taxon>Ditrysia</taxon>
        <taxon>Papilionoidea</taxon>
        <taxon>Nymphalidae</taxon>
        <taxon>Heliconiinae</taxon>
        <taxon>Argynnini</taxon>
        <taxon>Brenthis</taxon>
    </lineage>
</organism>
<reference evidence="1" key="1">
    <citation type="submission" date="2021-12" db="EMBL/GenBank/DDBJ databases">
        <authorList>
            <person name="Martin H S."/>
        </authorList>
    </citation>
    <scope>NUCLEOTIDE SEQUENCE</scope>
</reference>
<gene>
    <name evidence="1" type="ORF">BINO364_LOCUS10548</name>
</gene>
<evidence type="ECO:0000313" key="2">
    <source>
        <dbReference type="Proteomes" id="UP000838878"/>
    </source>
</evidence>
<keyword evidence="2" id="KW-1185">Reference proteome</keyword>
<sequence>MRVRNRAAVLRTRYYTINSDKEAYYYSLIVCHIPFRNEPSLRNGMWQTITYLLITLLLELLFQNDTAEDCFIRRQRDLRPLQGNVNAEQFSHAEQIIQQAIAQATALNATHEIDVSNAPMLCVGEQMVNDDDNFCEDVGERAVMSDELFLESIRVLNIQQKN</sequence>
<dbReference type="OrthoDB" id="416437at2759"/>
<accession>A0A8J9YBR7</accession>
<feature type="non-terminal residue" evidence="1">
    <location>
        <position position="162"/>
    </location>
</feature>
<name>A0A8J9YBR7_9NEOP</name>
<dbReference type="Proteomes" id="UP000838878">
    <property type="component" value="Chromosome 5"/>
</dbReference>
<dbReference type="AlphaFoldDB" id="A0A8J9YBR7"/>